<reference evidence="5 6" key="1">
    <citation type="submission" date="2024-09" db="EMBL/GenBank/DDBJ databases">
        <authorList>
            <person name="Sun Q."/>
            <person name="Mori K."/>
        </authorList>
    </citation>
    <scope>NUCLEOTIDE SEQUENCE [LARGE SCALE GENOMIC DNA]</scope>
    <source>
        <strain evidence="5 6">CECT 8064</strain>
    </source>
</reference>
<organism evidence="5 6">
    <name type="scientific">Vibrio olivae</name>
    <dbReference type="NCBI Taxonomy" id="1243002"/>
    <lineage>
        <taxon>Bacteria</taxon>
        <taxon>Pseudomonadati</taxon>
        <taxon>Pseudomonadota</taxon>
        <taxon>Gammaproteobacteria</taxon>
        <taxon>Vibrionales</taxon>
        <taxon>Vibrionaceae</taxon>
        <taxon>Vibrio</taxon>
    </lineage>
</organism>
<dbReference type="InterPro" id="IPR036291">
    <property type="entry name" value="NAD(P)-bd_dom_sf"/>
</dbReference>
<evidence type="ECO:0000313" key="5">
    <source>
        <dbReference type="EMBL" id="MFB9136622.1"/>
    </source>
</evidence>
<dbReference type="InterPro" id="IPR050988">
    <property type="entry name" value="Mannitol_DH/Oxidoreductase"/>
</dbReference>
<comment type="caution">
    <text evidence="5">The sequence shown here is derived from an EMBL/GenBank/DDBJ whole genome shotgun (WGS) entry which is preliminary data.</text>
</comment>
<keyword evidence="6" id="KW-1185">Reference proteome</keyword>
<evidence type="ECO:0000259" key="4">
    <source>
        <dbReference type="Pfam" id="PF08125"/>
    </source>
</evidence>
<dbReference type="InterPro" id="IPR008927">
    <property type="entry name" value="6-PGluconate_DH-like_C_sf"/>
</dbReference>
<dbReference type="Pfam" id="PF08125">
    <property type="entry name" value="Mannitol_dh_C"/>
    <property type="match status" value="1"/>
</dbReference>
<dbReference type="RefSeq" id="WP_390194898.1">
    <property type="nucleotide sequence ID" value="NZ_JBHMEP010000006.1"/>
</dbReference>
<accession>A0ABV5HRT7</accession>
<dbReference type="Gene3D" id="1.10.1040.10">
    <property type="entry name" value="N-(1-d-carboxylethyl)-l-norvaline Dehydrogenase, domain 2"/>
    <property type="match status" value="1"/>
</dbReference>
<evidence type="ECO:0000259" key="3">
    <source>
        <dbReference type="Pfam" id="PF01232"/>
    </source>
</evidence>
<feature type="domain" description="Mannitol dehydrogenase N-terminal" evidence="3">
    <location>
        <begin position="27"/>
        <end position="272"/>
    </location>
</feature>
<dbReference type="Gene3D" id="3.40.50.720">
    <property type="entry name" value="NAD(P)-binding Rossmann-like Domain"/>
    <property type="match status" value="1"/>
</dbReference>
<dbReference type="Pfam" id="PF01232">
    <property type="entry name" value="Mannitol_dh"/>
    <property type="match status" value="1"/>
</dbReference>
<dbReference type="PANTHER" id="PTHR43362:SF1">
    <property type="entry name" value="MANNITOL DEHYDROGENASE 2-RELATED"/>
    <property type="match status" value="1"/>
</dbReference>
<dbReference type="SUPFAM" id="SSF51735">
    <property type="entry name" value="NAD(P)-binding Rossmann-fold domains"/>
    <property type="match status" value="1"/>
</dbReference>
<dbReference type="InterPro" id="IPR013118">
    <property type="entry name" value="Mannitol_DH_C"/>
</dbReference>
<protein>
    <submittedName>
        <fullName evidence="5">Mannitol dehydrogenase family protein</fullName>
        <ecNumber evidence="5">1.1.1.-</ecNumber>
    </submittedName>
</protein>
<dbReference type="EC" id="1.1.1.-" evidence="5"/>
<feature type="domain" description="Mannitol dehydrogenase C-terminal" evidence="4">
    <location>
        <begin position="284"/>
        <end position="476"/>
    </location>
</feature>
<sequence length="504" mass="56390">MRLNLSTLESANAHIKPSAQSLNADVGIVHLGFGAFHRAHQALITDTVMREHGGDWKIVGVSWGRSGVETQLAPQDNLYSVGVGYNDDLSIQVIGAIKEILTVKQTREILDYMCSEKVKIVSLTVTEKGYCHQPSTGDLDLAHPLIQHDLTHLDAPQSAIGFIVSALNQRKQQGIAPFTPMSCDNLPENGQVLEKVVLQFAKAFDDDLHQWIKANVTFPCTMVDRIVPRTTDADVARIEQTLGVTDQGCVMTEPFLQWVIEDKFVNGRPQWEATSIDNIQITHNVVPFEEMKLRLLNGTHSAMAYLGYLAGYQTVADTIHDSDFHTFIRYLMDVEITPSIRIKEVDLNHYKDQLIERYQNRGLQHRTWQIAMDGSQKIPQRMLQTLAFAIEQQYSTPGIYLTLAAWIRYTSGQDEQGQAIDVQDPLAEQFADIWHSAGSNYAQVVEQFLAMDNVFPAQLAAKPEVKQQLTEALEHIIKHGAKASIEQLLRSNHPASPSDSLADD</sequence>
<dbReference type="PANTHER" id="PTHR43362">
    <property type="entry name" value="MANNITOL DEHYDROGENASE DSF1-RELATED"/>
    <property type="match status" value="1"/>
</dbReference>
<name>A0ABV5HRT7_9VIBR</name>
<dbReference type="Proteomes" id="UP001589645">
    <property type="component" value="Unassembled WGS sequence"/>
</dbReference>
<dbReference type="PRINTS" id="PR00084">
    <property type="entry name" value="MTLDHDRGNASE"/>
</dbReference>
<evidence type="ECO:0000256" key="2">
    <source>
        <dbReference type="ARBA" id="ARBA00023027"/>
    </source>
</evidence>
<dbReference type="InterPro" id="IPR023027">
    <property type="entry name" value="Mannitol_DH_CS"/>
</dbReference>
<keyword evidence="2" id="KW-0520">NAD</keyword>
<evidence type="ECO:0000256" key="1">
    <source>
        <dbReference type="ARBA" id="ARBA00023002"/>
    </source>
</evidence>
<dbReference type="InterPro" id="IPR013328">
    <property type="entry name" value="6PGD_dom2"/>
</dbReference>
<dbReference type="EMBL" id="JBHMEP010000006">
    <property type="protein sequence ID" value="MFB9136622.1"/>
    <property type="molecule type" value="Genomic_DNA"/>
</dbReference>
<evidence type="ECO:0000313" key="6">
    <source>
        <dbReference type="Proteomes" id="UP001589645"/>
    </source>
</evidence>
<keyword evidence="1 5" id="KW-0560">Oxidoreductase</keyword>
<gene>
    <name evidence="5" type="ORF">ACFFUV_16770</name>
</gene>
<dbReference type="SUPFAM" id="SSF48179">
    <property type="entry name" value="6-phosphogluconate dehydrogenase C-terminal domain-like"/>
    <property type="match status" value="1"/>
</dbReference>
<dbReference type="PROSITE" id="PS00974">
    <property type="entry name" value="MANNITOL_DHGENASE"/>
    <property type="match status" value="1"/>
</dbReference>
<dbReference type="InterPro" id="IPR000669">
    <property type="entry name" value="Mannitol_DH"/>
</dbReference>
<dbReference type="GO" id="GO:0016491">
    <property type="term" value="F:oxidoreductase activity"/>
    <property type="evidence" value="ECO:0007669"/>
    <property type="project" value="UniProtKB-KW"/>
</dbReference>
<dbReference type="InterPro" id="IPR013131">
    <property type="entry name" value="Mannitol_DH_N"/>
</dbReference>
<proteinExistence type="predicted"/>